<evidence type="ECO:0000313" key="2">
    <source>
        <dbReference type="EMBL" id="RFA39026.1"/>
    </source>
</evidence>
<dbReference type="Proteomes" id="UP000256763">
    <property type="component" value="Unassembled WGS sequence"/>
</dbReference>
<feature type="transmembrane region" description="Helical" evidence="1">
    <location>
        <begin position="31"/>
        <end position="48"/>
    </location>
</feature>
<accession>A0A3E0X3J3</accession>
<keyword evidence="3" id="KW-1185">Reference proteome</keyword>
<protein>
    <recommendedName>
        <fullName evidence="4">Transmembrane protein</fullName>
    </recommendedName>
</protein>
<name>A0A3E0X3J3_9GAMM</name>
<proteinExistence type="predicted"/>
<feature type="transmembrane region" description="Helical" evidence="1">
    <location>
        <begin position="54"/>
        <end position="77"/>
    </location>
</feature>
<gene>
    <name evidence="2" type="ORF">CAL65_02680</name>
</gene>
<evidence type="ECO:0000313" key="3">
    <source>
        <dbReference type="Proteomes" id="UP000256763"/>
    </source>
</evidence>
<dbReference type="AlphaFoldDB" id="A0A3E0X3J3"/>
<keyword evidence="1" id="KW-1133">Transmembrane helix</keyword>
<evidence type="ECO:0008006" key="4">
    <source>
        <dbReference type="Google" id="ProtNLM"/>
    </source>
</evidence>
<keyword evidence="1" id="KW-0472">Membrane</keyword>
<dbReference type="EMBL" id="NFZW01000002">
    <property type="protein sequence ID" value="RFA39026.1"/>
    <property type="molecule type" value="Genomic_DNA"/>
</dbReference>
<keyword evidence="1" id="KW-0812">Transmembrane</keyword>
<reference evidence="3" key="1">
    <citation type="submission" date="2017-05" db="EMBL/GenBank/DDBJ databases">
        <authorList>
            <person name="Sharma S."/>
            <person name="Sidhu C."/>
            <person name="Pinnaka A.K."/>
        </authorList>
    </citation>
    <scope>NUCLEOTIDE SEQUENCE [LARGE SCALE GENOMIC DNA]</scope>
    <source>
        <strain evidence="3">AK93</strain>
    </source>
</reference>
<sequence length="85" mass="9066">MAVGVLIAFVYVQVRLPVHAATRAQATATRLLLAATGVGLGLIGAWMYQGVGGIVPWLAFLVGFGVAHVPAAFILFIKRERGEYR</sequence>
<comment type="caution">
    <text evidence="2">The sequence shown here is derived from an EMBL/GenBank/DDBJ whole genome shotgun (WGS) entry which is preliminary data.</text>
</comment>
<evidence type="ECO:0000256" key="1">
    <source>
        <dbReference type="SAM" id="Phobius"/>
    </source>
</evidence>
<organism evidence="2 3">
    <name type="scientific">Alkalilimnicola ehrlichii</name>
    <dbReference type="NCBI Taxonomy" id="351052"/>
    <lineage>
        <taxon>Bacteria</taxon>
        <taxon>Pseudomonadati</taxon>
        <taxon>Pseudomonadota</taxon>
        <taxon>Gammaproteobacteria</taxon>
        <taxon>Chromatiales</taxon>
        <taxon>Ectothiorhodospiraceae</taxon>
        <taxon>Alkalilimnicola</taxon>
    </lineage>
</organism>